<feature type="transmembrane region" description="Helical" evidence="1">
    <location>
        <begin position="20"/>
        <end position="41"/>
    </location>
</feature>
<keyword evidence="1" id="KW-0472">Membrane</keyword>
<sequence>MTTIVNNPPSSDNSNSGAPIGMIITLIALFVLAYLGLVYGLPALQRIKIGSPQINIPNKIDINVNQQDK</sequence>
<keyword evidence="1" id="KW-0812">Transmembrane</keyword>
<dbReference type="EMBL" id="MGAY01000014">
    <property type="protein sequence ID" value="OGK57065.1"/>
    <property type="molecule type" value="Genomic_DNA"/>
</dbReference>
<evidence type="ECO:0000313" key="3">
    <source>
        <dbReference type="Proteomes" id="UP000176376"/>
    </source>
</evidence>
<evidence type="ECO:0000256" key="1">
    <source>
        <dbReference type="SAM" id="Phobius"/>
    </source>
</evidence>
<reference evidence="2 3" key="1">
    <citation type="journal article" date="2016" name="Nat. Commun.">
        <title>Thousands of microbial genomes shed light on interconnected biogeochemical processes in an aquifer system.</title>
        <authorList>
            <person name="Anantharaman K."/>
            <person name="Brown C.T."/>
            <person name="Hug L.A."/>
            <person name="Sharon I."/>
            <person name="Castelle C.J."/>
            <person name="Probst A.J."/>
            <person name="Thomas B.C."/>
            <person name="Singh A."/>
            <person name="Wilkins M.J."/>
            <person name="Karaoz U."/>
            <person name="Brodie E.L."/>
            <person name="Williams K.H."/>
            <person name="Hubbard S.S."/>
            <person name="Banfield J.F."/>
        </authorList>
    </citation>
    <scope>NUCLEOTIDE SEQUENCE [LARGE SCALE GENOMIC DNA]</scope>
</reference>
<proteinExistence type="predicted"/>
<organism evidence="2 3">
    <name type="scientific">Candidatus Roizmanbacteria bacterium RIFCSPLOWO2_02_FULL_38_10</name>
    <dbReference type="NCBI Taxonomy" id="1802074"/>
    <lineage>
        <taxon>Bacteria</taxon>
        <taxon>Candidatus Roizmaniibacteriota</taxon>
    </lineage>
</organism>
<dbReference type="AlphaFoldDB" id="A0A1F7JN63"/>
<keyword evidence="1" id="KW-1133">Transmembrane helix</keyword>
<evidence type="ECO:0000313" key="2">
    <source>
        <dbReference type="EMBL" id="OGK57065.1"/>
    </source>
</evidence>
<gene>
    <name evidence="2" type="ORF">A3J15_01980</name>
</gene>
<protein>
    <submittedName>
        <fullName evidence="2">Uncharacterized protein</fullName>
    </submittedName>
</protein>
<accession>A0A1F7JN63</accession>
<comment type="caution">
    <text evidence="2">The sequence shown here is derived from an EMBL/GenBank/DDBJ whole genome shotgun (WGS) entry which is preliminary data.</text>
</comment>
<name>A0A1F7JN63_9BACT</name>
<dbReference type="Proteomes" id="UP000176376">
    <property type="component" value="Unassembled WGS sequence"/>
</dbReference>